<organism evidence="3 4">
    <name type="scientific">Stegodyphus mimosarum</name>
    <name type="common">African social velvet spider</name>
    <dbReference type="NCBI Taxonomy" id="407821"/>
    <lineage>
        <taxon>Eukaryota</taxon>
        <taxon>Metazoa</taxon>
        <taxon>Ecdysozoa</taxon>
        <taxon>Arthropoda</taxon>
        <taxon>Chelicerata</taxon>
        <taxon>Arachnida</taxon>
        <taxon>Araneae</taxon>
        <taxon>Araneomorphae</taxon>
        <taxon>Entelegynae</taxon>
        <taxon>Eresoidea</taxon>
        <taxon>Eresidae</taxon>
        <taxon>Stegodyphus</taxon>
    </lineage>
</organism>
<evidence type="ECO:0000313" key="3">
    <source>
        <dbReference type="EMBL" id="KFM60131.1"/>
    </source>
</evidence>
<reference evidence="3 4" key="1">
    <citation type="submission" date="2013-11" db="EMBL/GenBank/DDBJ databases">
        <title>Genome sequencing of Stegodyphus mimosarum.</title>
        <authorList>
            <person name="Bechsgaard J."/>
        </authorList>
    </citation>
    <scope>NUCLEOTIDE SEQUENCE [LARGE SCALE GENOMIC DNA]</scope>
</reference>
<keyword evidence="4" id="KW-1185">Reference proteome</keyword>
<name>A0A087T4U2_STEMI</name>
<sequence>MLEFEFTYAHNRPSGSSSPRGGRYSQHRKCITEENQSRDNKANAQAQAETENLDTQSTQEFPYLSEDDIARSAATLRTTNASTHLNSFTVQSYGRNSSATARNGKISPEDFPALCSTTLAVTSEVPNSQGRKINLSINRQNNAPMRTSNVSIQLSQTSTPLHSAFRDRKPSDEVQNSSDKNKSQMPKWIPKKESSNFEDEFPKLEVRRTQPENTTPINTSITTTVINQVSHPTSNAAELSKPILGEQFVVIKSKSKKKKQNKGFTMDNKINGVKEEMDQAELNPYSFPYLNKKQSDDKPDPFKKSLLHSDTSIRSHYVEDNPWEQKASFAPDDFPPLAPSEPIKRPPGFNAPKKRTPPGFNVNANTAFNSEPLNISLSSIARQLVIPKQVKMNGISPDLQEIPYYRPEDYIRRNDTITKRIEELLSDKKSLFNEFKVLSGKFRQNIISAAEYYPKCLEILGEKGFIEIFPELVVLLPDVKKQQELLAVH</sequence>
<dbReference type="PANTHER" id="PTHR22938">
    <property type="entry name" value="ZINC FINGER PROTEIN 598"/>
    <property type="match status" value="1"/>
</dbReference>
<evidence type="ECO:0000313" key="4">
    <source>
        <dbReference type="Proteomes" id="UP000054359"/>
    </source>
</evidence>
<dbReference type="AlphaFoldDB" id="A0A087T4U2"/>
<dbReference type="InterPro" id="IPR044288">
    <property type="entry name" value="ZNF598/HEL2"/>
</dbReference>
<dbReference type="EMBL" id="KK113398">
    <property type="protein sequence ID" value="KFM60131.1"/>
    <property type="molecule type" value="Genomic_DNA"/>
</dbReference>
<feature type="region of interest" description="Disordered" evidence="1">
    <location>
        <begin position="1"/>
        <end position="59"/>
    </location>
</feature>
<accession>A0A087T4U2</accession>
<dbReference type="GO" id="GO:0043022">
    <property type="term" value="F:ribosome binding"/>
    <property type="evidence" value="ECO:0007669"/>
    <property type="project" value="TreeGrafter"/>
</dbReference>
<feature type="compositionally biased region" description="Polar residues" evidence="1">
    <location>
        <begin position="42"/>
        <end position="59"/>
    </location>
</feature>
<evidence type="ECO:0000259" key="2">
    <source>
        <dbReference type="Pfam" id="PF23202"/>
    </source>
</evidence>
<feature type="region of interest" description="Disordered" evidence="1">
    <location>
        <begin position="326"/>
        <end position="357"/>
    </location>
</feature>
<gene>
    <name evidence="3" type="ORF">X975_14720</name>
</gene>
<dbReference type="OrthoDB" id="3838338at2759"/>
<dbReference type="Pfam" id="PF23202">
    <property type="entry name" value="PAH_ZNF598"/>
    <property type="match status" value="1"/>
</dbReference>
<feature type="compositionally biased region" description="Basic and acidic residues" evidence="1">
    <location>
        <begin position="30"/>
        <end position="41"/>
    </location>
</feature>
<dbReference type="GO" id="GO:0072344">
    <property type="term" value="P:rescue of stalled ribosome"/>
    <property type="evidence" value="ECO:0007669"/>
    <property type="project" value="InterPro"/>
</dbReference>
<dbReference type="STRING" id="407821.A0A087T4U2"/>
<feature type="domain" description="ZNF598/HEL2 PAH" evidence="2">
    <location>
        <begin position="412"/>
        <end position="489"/>
    </location>
</feature>
<proteinExistence type="predicted"/>
<feature type="compositionally biased region" description="Polar residues" evidence="1">
    <location>
        <begin position="139"/>
        <end position="161"/>
    </location>
</feature>
<dbReference type="Proteomes" id="UP000054359">
    <property type="component" value="Unassembled WGS sequence"/>
</dbReference>
<dbReference type="GO" id="GO:0016567">
    <property type="term" value="P:protein ubiquitination"/>
    <property type="evidence" value="ECO:0007669"/>
    <property type="project" value="TreeGrafter"/>
</dbReference>
<dbReference type="PANTHER" id="PTHR22938:SF0">
    <property type="entry name" value="E3 UBIQUITIN-PROTEIN LIGASE ZNF598"/>
    <property type="match status" value="1"/>
</dbReference>
<feature type="non-terminal residue" evidence="3">
    <location>
        <position position="489"/>
    </location>
</feature>
<feature type="region of interest" description="Disordered" evidence="1">
    <location>
        <begin position="139"/>
        <end position="200"/>
    </location>
</feature>
<feature type="compositionally biased region" description="Basic and acidic residues" evidence="1">
    <location>
        <begin position="190"/>
        <end position="200"/>
    </location>
</feature>
<protein>
    <submittedName>
        <fullName evidence="3">Zinc finger protein 598</fullName>
    </submittedName>
</protein>
<evidence type="ECO:0000256" key="1">
    <source>
        <dbReference type="SAM" id="MobiDB-lite"/>
    </source>
</evidence>
<dbReference type="GO" id="GO:0061630">
    <property type="term" value="F:ubiquitin protein ligase activity"/>
    <property type="evidence" value="ECO:0007669"/>
    <property type="project" value="InterPro"/>
</dbReference>
<dbReference type="InterPro" id="IPR057634">
    <property type="entry name" value="PAH_ZNF598/HEL2"/>
</dbReference>
<feature type="compositionally biased region" description="Low complexity" evidence="1">
    <location>
        <begin position="12"/>
        <end position="23"/>
    </location>
</feature>